<dbReference type="Proteomes" id="UP000572680">
    <property type="component" value="Unassembled WGS sequence"/>
</dbReference>
<organism evidence="1 2">
    <name type="scientific">Actinomadura namibiensis</name>
    <dbReference type="NCBI Taxonomy" id="182080"/>
    <lineage>
        <taxon>Bacteria</taxon>
        <taxon>Bacillati</taxon>
        <taxon>Actinomycetota</taxon>
        <taxon>Actinomycetes</taxon>
        <taxon>Streptosporangiales</taxon>
        <taxon>Thermomonosporaceae</taxon>
        <taxon>Actinomadura</taxon>
    </lineage>
</organism>
<reference evidence="1 2" key="1">
    <citation type="submission" date="2020-08" db="EMBL/GenBank/DDBJ databases">
        <title>Genomic Encyclopedia of Type Strains, Phase IV (KMG-IV): sequencing the most valuable type-strain genomes for metagenomic binning, comparative biology and taxonomic classification.</title>
        <authorList>
            <person name="Goeker M."/>
        </authorList>
    </citation>
    <scope>NUCLEOTIDE SEQUENCE [LARGE SCALE GENOMIC DNA]</scope>
    <source>
        <strain evidence="1 2">DSM 44197</strain>
    </source>
</reference>
<evidence type="ECO:0000313" key="2">
    <source>
        <dbReference type="Proteomes" id="UP000572680"/>
    </source>
</evidence>
<name>A0A7W3LMA3_ACTNM</name>
<accession>A0A7W3LMA3</accession>
<dbReference type="AlphaFoldDB" id="A0A7W3LMA3"/>
<proteinExistence type="predicted"/>
<sequence length="198" mass="21844">MTADAHAAAVRLAGLVSLAQEDLLTAAALAEVTARAAERGELRRVPCEGCDRDFLFRWADMVCGDALRAARVPPRMIAEVEKHMERVLTRCWDERVPREADSARVAELEATFKRLLDERGVLVRDREIFQREARAAQERAANAVRLVFDAFDRAMCVHGFLASTRRQVSALAGEELTRAGEVFRAQEVQGDGPGATPG</sequence>
<evidence type="ECO:0000313" key="1">
    <source>
        <dbReference type="EMBL" id="MBA8950780.1"/>
    </source>
</evidence>
<gene>
    <name evidence="1" type="ORF">HNR61_002393</name>
</gene>
<protein>
    <submittedName>
        <fullName evidence="1">Uncharacterized protein</fullName>
    </submittedName>
</protein>
<comment type="caution">
    <text evidence="1">The sequence shown here is derived from an EMBL/GenBank/DDBJ whole genome shotgun (WGS) entry which is preliminary data.</text>
</comment>
<dbReference type="RefSeq" id="WP_182843125.1">
    <property type="nucleotide sequence ID" value="NZ_BAAALP010000023.1"/>
</dbReference>
<keyword evidence="2" id="KW-1185">Reference proteome</keyword>
<dbReference type="EMBL" id="JACJIA010000002">
    <property type="protein sequence ID" value="MBA8950780.1"/>
    <property type="molecule type" value="Genomic_DNA"/>
</dbReference>